<feature type="domain" description="ABM" evidence="1">
    <location>
        <begin position="3"/>
        <end position="92"/>
    </location>
</feature>
<keyword evidence="2" id="KW-0560">Oxidoreductase</keyword>
<dbReference type="InterPro" id="IPR007138">
    <property type="entry name" value="ABM_dom"/>
</dbReference>
<evidence type="ECO:0000313" key="3">
    <source>
        <dbReference type="Proteomes" id="UP000661696"/>
    </source>
</evidence>
<dbReference type="PANTHER" id="PTHR33336:SF15">
    <property type="entry name" value="ABM DOMAIN-CONTAINING PROTEIN"/>
    <property type="match status" value="1"/>
</dbReference>
<reference evidence="2 3" key="1">
    <citation type="submission" date="2020-12" db="EMBL/GenBank/DDBJ databases">
        <title>Chryseobacterium endoalhailicus sp. nov., isolated from seed of leguminous plant.</title>
        <authorList>
            <person name="Zhang X."/>
        </authorList>
    </citation>
    <scope>NUCLEOTIDE SEQUENCE [LARGE SCALE GENOMIC DNA]</scope>
    <source>
        <strain evidence="2 3">L7</strain>
    </source>
</reference>
<keyword evidence="3" id="KW-1185">Reference proteome</keyword>
<dbReference type="InterPro" id="IPR011008">
    <property type="entry name" value="Dimeric_a/b-barrel"/>
</dbReference>
<protein>
    <submittedName>
        <fullName evidence="2">Antibiotic biosynthesis monooxygenase</fullName>
    </submittedName>
</protein>
<gene>
    <name evidence="2" type="ORF">JET18_05335</name>
</gene>
<dbReference type="Gene3D" id="3.30.70.100">
    <property type="match status" value="1"/>
</dbReference>
<dbReference type="SUPFAM" id="SSF54909">
    <property type="entry name" value="Dimeric alpha+beta barrel"/>
    <property type="match status" value="1"/>
</dbReference>
<name>A0ABS1QCA1_9FLAO</name>
<dbReference type="PROSITE" id="PS51725">
    <property type="entry name" value="ABM"/>
    <property type="match status" value="1"/>
</dbReference>
<accession>A0ABS1QCA1</accession>
<evidence type="ECO:0000313" key="2">
    <source>
        <dbReference type="EMBL" id="MBL1220249.1"/>
    </source>
</evidence>
<dbReference type="RefSeq" id="WP_202089577.1">
    <property type="nucleotide sequence ID" value="NZ_JAELVM010000001.1"/>
</dbReference>
<dbReference type="InterPro" id="IPR050744">
    <property type="entry name" value="AI-2_Isomerase_LsrG"/>
</dbReference>
<comment type="caution">
    <text evidence="2">The sequence shown here is derived from an EMBL/GenBank/DDBJ whole genome shotgun (WGS) entry which is preliminary data.</text>
</comment>
<dbReference type="PANTHER" id="PTHR33336">
    <property type="entry name" value="QUINOL MONOOXYGENASE YGIN-RELATED"/>
    <property type="match status" value="1"/>
</dbReference>
<keyword evidence="2" id="KW-0503">Monooxygenase</keyword>
<evidence type="ECO:0000259" key="1">
    <source>
        <dbReference type="PROSITE" id="PS51725"/>
    </source>
</evidence>
<organism evidence="2 3">
    <name type="scientific">Chryseobacterium endalhagicum</name>
    <dbReference type="NCBI Taxonomy" id="2797638"/>
    <lineage>
        <taxon>Bacteria</taxon>
        <taxon>Pseudomonadati</taxon>
        <taxon>Bacteroidota</taxon>
        <taxon>Flavobacteriia</taxon>
        <taxon>Flavobacteriales</taxon>
        <taxon>Weeksellaceae</taxon>
        <taxon>Chryseobacterium group</taxon>
        <taxon>Chryseobacterium</taxon>
    </lineage>
</organism>
<dbReference type="GO" id="GO:0004497">
    <property type="term" value="F:monooxygenase activity"/>
    <property type="evidence" value="ECO:0007669"/>
    <property type="project" value="UniProtKB-KW"/>
</dbReference>
<sequence>MNTIVIASWEVQAEHLENVLTLIPELQKQTLQEKGNVNYKVFQSIEEPYKLTLFEEYVSEEAFLQHLQNEHYKQIVVEKIHPVLSVRVGHFYTPLQ</sequence>
<proteinExistence type="predicted"/>
<dbReference type="Proteomes" id="UP000661696">
    <property type="component" value="Unassembled WGS sequence"/>
</dbReference>
<dbReference type="EMBL" id="JAELVM010000001">
    <property type="protein sequence ID" value="MBL1220249.1"/>
    <property type="molecule type" value="Genomic_DNA"/>
</dbReference>
<dbReference type="Pfam" id="PF03992">
    <property type="entry name" value="ABM"/>
    <property type="match status" value="1"/>
</dbReference>